<dbReference type="InterPro" id="IPR029068">
    <property type="entry name" value="Glyas_Bleomycin-R_OHBP_Dase"/>
</dbReference>
<evidence type="ECO:0000313" key="2">
    <source>
        <dbReference type="Proteomes" id="UP001428817"/>
    </source>
</evidence>
<dbReference type="Gene3D" id="3.10.180.10">
    <property type="entry name" value="2,3-Dihydroxybiphenyl 1,2-Dioxygenase, domain 1"/>
    <property type="match status" value="1"/>
</dbReference>
<reference evidence="2" key="1">
    <citation type="journal article" date="2019" name="Int. J. Syst. Evol. Microbiol.">
        <title>The Global Catalogue of Microorganisms (GCM) 10K type strain sequencing project: providing services to taxonomists for standard genome sequencing and annotation.</title>
        <authorList>
            <consortium name="The Broad Institute Genomics Platform"/>
            <consortium name="The Broad Institute Genome Sequencing Center for Infectious Disease"/>
            <person name="Wu L."/>
            <person name="Ma J."/>
        </authorList>
    </citation>
    <scope>NUCLEOTIDE SEQUENCE [LARGE SCALE GENOMIC DNA]</scope>
    <source>
        <strain evidence="2">JCM 18303</strain>
    </source>
</reference>
<sequence>MELVVNRTDDPGTWTYGEGTVHHFAWNVDDRENHAETKNQLEQIDI</sequence>
<comment type="caution">
    <text evidence="1">The sequence shown here is derived from an EMBL/GenBank/DDBJ whole genome shotgun (WGS) entry which is preliminary data.</text>
</comment>
<protein>
    <submittedName>
        <fullName evidence="1">Uncharacterized protein</fullName>
    </submittedName>
</protein>
<keyword evidence="2" id="KW-1185">Reference proteome</keyword>
<dbReference type="SUPFAM" id="SSF54593">
    <property type="entry name" value="Glyoxalase/Bleomycin resistance protein/Dihydroxybiphenyl dioxygenase"/>
    <property type="match status" value="1"/>
</dbReference>
<dbReference type="Proteomes" id="UP001428817">
    <property type="component" value="Unassembled WGS sequence"/>
</dbReference>
<accession>A0ABP9QEE4</accession>
<gene>
    <name evidence="1" type="ORF">GCM10023321_43510</name>
</gene>
<evidence type="ECO:0000313" key="1">
    <source>
        <dbReference type="EMBL" id="GAA5160561.1"/>
    </source>
</evidence>
<name>A0ABP9QEE4_9PSEU</name>
<proteinExistence type="predicted"/>
<organism evidence="1 2">
    <name type="scientific">Pseudonocardia eucalypti</name>
    <dbReference type="NCBI Taxonomy" id="648755"/>
    <lineage>
        <taxon>Bacteria</taxon>
        <taxon>Bacillati</taxon>
        <taxon>Actinomycetota</taxon>
        <taxon>Actinomycetes</taxon>
        <taxon>Pseudonocardiales</taxon>
        <taxon>Pseudonocardiaceae</taxon>
        <taxon>Pseudonocardia</taxon>
    </lineage>
</organism>
<dbReference type="EMBL" id="BAABJP010000020">
    <property type="protein sequence ID" value="GAA5160561.1"/>
    <property type="molecule type" value="Genomic_DNA"/>
</dbReference>